<proteinExistence type="predicted"/>
<dbReference type="EMBL" id="BEHT01000039">
    <property type="protein sequence ID" value="GBC99832.1"/>
    <property type="molecule type" value="Genomic_DNA"/>
</dbReference>
<reference evidence="3" key="1">
    <citation type="submission" date="2017-09" db="EMBL/GenBank/DDBJ databases">
        <title>Metaegenomics of thermophilic ammonia-oxidizing enrichment culture.</title>
        <authorList>
            <person name="Kato S."/>
            <person name="Suzuki K."/>
        </authorList>
    </citation>
    <scope>NUCLEOTIDE SEQUENCE [LARGE SCALE GENOMIC DNA]</scope>
</reference>
<name>A0A2H5XF81_9BACT</name>
<evidence type="ECO:0000313" key="2">
    <source>
        <dbReference type="EMBL" id="GBC99832.1"/>
    </source>
</evidence>
<dbReference type="AlphaFoldDB" id="A0A2H5XF81"/>
<organism evidence="2 3">
    <name type="scientific">Candidatus Fervidibacter japonicus</name>
    <dbReference type="NCBI Taxonomy" id="2035412"/>
    <lineage>
        <taxon>Bacteria</taxon>
        <taxon>Candidatus Fervidibacterota</taxon>
        <taxon>Candidatus Fervidibacter</taxon>
    </lineage>
</organism>
<sequence length="224" mass="25229">MRRWVIGFAIVGLTVLIATFWHLSGLRVRQHQLSQNFIAAAKAGKDPEAVARVFLLAIKVGDFDLAHQLLDKSSRRKVTPSQLASLLIMPNGNTVRVRQIRSVKVTRKSPNRVFADFIVTLDGLSKVDIPILNQHTVPMPPFLQRFSFGESLWRKLISNLPAIFNTAPKGGFVELSLTGSGIGIIWSSRSWRHPPVSTRPHFFFRRYELVLEDGKWRIANAIAP</sequence>
<gene>
    <name evidence="2" type="ORF">HRbin17_02363</name>
</gene>
<accession>A0A2H5XF81</accession>
<evidence type="ECO:0000256" key="1">
    <source>
        <dbReference type="SAM" id="Phobius"/>
    </source>
</evidence>
<evidence type="ECO:0000313" key="3">
    <source>
        <dbReference type="Proteomes" id="UP000236173"/>
    </source>
</evidence>
<dbReference type="Proteomes" id="UP000236173">
    <property type="component" value="Unassembled WGS sequence"/>
</dbReference>
<comment type="caution">
    <text evidence="2">The sequence shown here is derived from an EMBL/GenBank/DDBJ whole genome shotgun (WGS) entry which is preliminary data.</text>
</comment>
<keyword evidence="1" id="KW-0472">Membrane</keyword>
<keyword evidence="1" id="KW-0812">Transmembrane</keyword>
<protein>
    <submittedName>
        <fullName evidence="2">Uncharacterized protein</fullName>
    </submittedName>
</protein>
<feature type="transmembrane region" description="Helical" evidence="1">
    <location>
        <begin position="6"/>
        <end position="23"/>
    </location>
</feature>
<keyword evidence="1" id="KW-1133">Transmembrane helix</keyword>